<feature type="transmembrane region" description="Helical" evidence="5">
    <location>
        <begin position="47"/>
        <end position="67"/>
    </location>
</feature>
<dbReference type="InParanoid" id="E8N2E1"/>
<reference evidence="6 7" key="1">
    <citation type="submission" date="2010-12" db="EMBL/GenBank/DDBJ databases">
        <title>Whole genome sequence of Anaerolinea thermophila UNI-1.</title>
        <authorList>
            <person name="Narita-Yamada S."/>
            <person name="Kishi E."/>
            <person name="Watanabe Y."/>
            <person name="Takasaki K."/>
            <person name="Ankai A."/>
            <person name="Oguchi A."/>
            <person name="Fukui S."/>
            <person name="Takahashi M."/>
            <person name="Yashiro I."/>
            <person name="Hosoyama A."/>
            <person name="Sekiguchi Y."/>
            <person name="Hanada S."/>
            <person name="Fujita N."/>
        </authorList>
    </citation>
    <scope>NUCLEOTIDE SEQUENCE [LARGE SCALE GENOMIC DNA]</scope>
    <source>
        <strain evidence="7">DSM 14523 / JCM 11388 / NBRC 100420 / UNI-1</strain>
    </source>
</reference>
<dbReference type="OrthoDB" id="1401038at2"/>
<keyword evidence="3 5" id="KW-1133">Transmembrane helix</keyword>
<dbReference type="Proteomes" id="UP000008922">
    <property type="component" value="Chromosome"/>
</dbReference>
<dbReference type="EMBL" id="AP012029">
    <property type="protein sequence ID" value="BAJ62747.1"/>
    <property type="molecule type" value="Genomic_DNA"/>
</dbReference>
<feature type="transmembrane region" description="Helical" evidence="5">
    <location>
        <begin position="269"/>
        <end position="287"/>
    </location>
</feature>
<feature type="transmembrane region" description="Helical" evidence="5">
    <location>
        <begin position="221"/>
        <end position="241"/>
    </location>
</feature>
<keyword evidence="4 5" id="KW-0472">Membrane</keyword>
<dbReference type="HOGENOM" id="CLU_005170_7_1_0"/>
<gene>
    <name evidence="6" type="ordered locus">ANT_07130</name>
</gene>
<dbReference type="eggNOG" id="COG1055">
    <property type="taxonomic scope" value="Bacteria"/>
</dbReference>
<evidence type="ECO:0000313" key="7">
    <source>
        <dbReference type="Proteomes" id="UP000008922"/>
    </source>
</evidence>
<dbReference type="STRING" id="926569.ANT_07130"/>
<dbReference type="Pfam" id="PF00939">
    <property type="entry name" value="Na_sulph_symp"/>
    <property type="match status" value="1"/>
</dbReference>
<dbReference type="RefSeq" id="WP_013559141.1">
    <property type="nucleotide sequence ID" value="NC_014960.1"/>
</dbReference>
<feature type="transmembrane region" description="Helical" evidence="5">
    <location>
        <begin position="293"/>
        <end position="312"/>
    </location>
</feature>
<comment type="subcellular location">
    <subcellularLocation>
        <location evidence="1">Membrane</location>
        <topology evidence="1">Multi-pass membrane protein</topology>
    </subcellularLocation>
</comment>
<dbReference type="GO" id="GO:0005315">
    <property type="term" value="F:phosphate transmembrane transporter activity"/>
    <property type="evidence" value="ECO:0007669"/>
    <property type="project" value="TreeGrafter"/>
</dbReference>
<evidence type="ECO:0000256" key="1">
    <source>
        <dbReference type="ARBA" id="ARBA00004141"/>
    </source>
</evidence>
<accession>E8N2E1</accession>
<keyword evidence="7" id="KW-1185">Reference proteome</keyword>
<dbReference type="KEGG" id="atm:ANT_07130"/>
<dbReference type="FunCoup" id="E8N2E1">
    <property type="interactions" value="57"/>
</dbReference>
<feature type="transmembrane region" description="Helical" evidence="5">
    <location>
        <begin position="446"/>
        <end position="468"/>
    </location>
</feature>
<dbReference type="InterPro" id="IPR001898">
    <property type="entry name" value="SLC13A/DASS"/>
</dbReference>
<dbReference type="AlphaFoldDB" id="E8N2E1"/>
<feature type="transmembrane region" description="Helical" evidence="5">
    <location>
        <begin position="20"/>
        <end position="40"/>
    </location>
</feature>
<organism evidence="6 7">
    <name type="scientific">Anaerolinea thermophila (strain DSM 14523 / JCM 11388 / NBRC 100420 / UNI-1)</name>
    <dbReference type="NCBI Taxonomy" id="926569"/>
    <lineage>
        <taxon>Bacteria</taxon>
        <taxon>Bacillati</taxon>
        <taxon>Chloroflexota</taxon>
        <taxon>Anaerolineae</taxon>
        <taxon>Anaerolineales</taxon>
        <taxon>Anaerolineaceae</taxon>
        <taxon>Anaerolinea</taxon>
    </lineage>
</organism>
<evidence type="ECO:0000256" key="2">
    <source>
        <dbReference type="ARBA" id="ARBA00022692"/>
    </source>
</evidence>
<evidence type="ECO:0000256" key="5">
    <source>
        <dbReference type="SAM" id="Phobius"/>
    </source>
</evidence>
<name>E8N2E1_ANATU</name>
<evidence type="ECO:0000313" key="6">
    <source>
        <dbReference type="EMBL" id="BAJ62747.1"/>
    </source>
</evidence>
<keyword evidence="2 5" id="KW-0812">Transmembrane</keyword>
<feature type="transmembrane region" description="Helical" evidence="5">
    <location>
        <begin position="396"/>
        <end position="421"/>
    </location>
</feature>
<dbReference type="PANTHER" id="PTHR10283">
    <property type="entry name" value="SOLUTE CARRIER FAMILY 13 MEMBER"/>
    <property type="match status" value="1"/>
</dbReference>
<feature type="transmembrane region" description="Helical" evidence="5">
    <location>
        <begin position="87"/>
        <end position="110"/>
    </location>
</feature>
<sequence>MHKPGNHTSLFQLPGVKPLVGVFLSVVAAVSIWFLPLHGLAPEGKKALAITLFTVIWWVFKIVPPAYSTLLMLMGYILLGVATPQEVFAIWTTPLMWLIIGSFLMATAVTKSGLAERVATFFIIRFAGSYLGLIILTYVLGFVLSFLIPHPFPRALLMMSLMRAVIQKSGVNATDAASLGFSVFVATTATSTILLTGDSTLNIATIGFSGLSVGWLDWAKYMAVPGILASVLMMLLYMAIFPQTDPVEIDRTSLILEQDKHGKMTRKEIITLIWVSMALVLWMTDSLHGIDPAWIALLVAVGLSLPKVGGVLDENDLMSGINWPILLFVVGAMAIGTVGRTTGLAQWLAGNLLPAKTPQNPYIFAALVGGVTMVIHMVLGSALACMSIMAPPMVHYAVSAGWSPLFPSLLVYTAVAIHYIFPFQHVTILLGQGDTGGYGSRQVLKYGVPLTLVTLIVLIPIEVTWWMVMGLF</sequence>
<proteinExistence type="predicted"/>
<feature type="transmembrane region" description="Helical" evidence="5">
    <location>
        <begin position="122"/>
        <end position="148"/>
    </location>
</feature>
<feature type="transmembrane region" description="Helical" evidence="5">
    <location>
        <begin position="324"/>
        <end position="349"/>
    </location>
</feature>
<evidence type="ECO:0000256" key="4">
    <source>
        <dbReference type="ARBA" id="ARBA00023136"/>
    </source>
</evidence>
<protein>
    <submittedName>
        <fullName evidence="6">Sodium/sulphate symporter family protein</fullName>
    </submittedName>
</protein>
<evidence type="ECO:0000256" key="3">
    <source>
        <dbReference type="ARBA" id="ARBA00022989"/>
    </source>
</evidence>
<feature type="transmembrane region" description="Helical" evidence="5">
    <location>
        <begin position="361"/>
        <end position="384"/>
    </location>
</feature>
<dbReference type="PANTHER" id="PTHR10283:SF92">
    <property type="entry name" value="LOW-AFFINITY PHOSPHATE TRANSPORTER PHO91"/>
    <property type="match status" value="1"/>
</dbReference>
<dbReference type="GO" id="GO:0005886">
    <property type="term" value="C:plasma membrane"/>
    <property type="evidence" value="ECO:0007669"/>
    <property type="project" value="TreeGrafter"/>
</dbReference>